<gene>
    <name evidence="2" type="ORF">GC093_02020</name>
</gene>
<feature type="transmembrane region" description="Helical" evidence="1">
    <location>
        <begin position="232"/>
        <end position="250"/>
    </location>
</feature>
<evidence type="ECO:0000313" key="3">
    <source>
        <dbReference type="Proteomes" id="UP000641588"/>
    </source>
</evidence>
<proteinExistence type="predicted"/>
<evidence type="ECO:0000256" key="1">
    <source>
        <dbReference type="SAM" id="Phobius"/>
    </source>
</evidence>
<protein>
    <submittedName>
        <fullName evidence="2">Uncharacterized protein</fullName>
    </submittedName>
</protein>
<feature type="transmembrane region" description="Helical" evidence="1">
    <location>
        <begin position="207"/>
        <end position="226"/>
    </location>
</feature>
<feature type="transmembrane region" description="Helical" evidence="1">
    <location>
        <begin position="78"/>
        <end position="102"/>
    </location>
</feature>
<accession>A0A972GPV0</accession>
<dbReference type="RefSeq" id="WP_171650191.1">
    <property type="nucleotide sequence ID" value="NZ_WHOD01000009.1"/>
</dbReference>
<feature type="transmembrane region" description="Helical" evidence="1">
    <location>
        <begin position="165"/>
        <end position="186"/>
    </location>
</feature>
<feature type="transmembrane region" description="Helical" evidence="1">
    <location>
        <begin position="12"/>
        <end position="37"/>
    </location>
</feature>
<sequence>MIKMMKAGWTMAWHQPFAVCALFIYNLIWGLVLYSMIRSVVVPLLHRYPGNDLSREAVQLFWIEGQFQIMKTDLIQYYLWWGCALLAARMLLTPLLNAGVYYSVEHTELNAGYRFVQGIQKLGLPFLGLYVLQILLSLAPLYILVPKAVEGYNKHLTLVTLAWNVLPLIGGYLLYLFLLQTVFMYVQFGKLNGKSSAHSLRLFLRNIMPVLLLAFTLLLVTLTISAAVMTSAMLWAGFAALIGVQAYRFIHMFCKMWAITSQYALWNAKEE</sequence>
<keyword evidence="1" id="KW-0812">Transmembrane</keyword>
<feature type="transmembrane region" description="Helical" evidence="1">
    <location>
        <begin position="122"/>
        <end position="145"/>
    </location>
</feature>
<organism evidence="2 3">
    <name type="scientific">Paenibacillus foliorum</name>
    <dbReference type="NCBI Taxonomy" id="2654974"/>
    <lineage>
        <taxon>Bacteria</taxon>
        <taxon>Bacillati</taxon>
        <taxon>Bacillota</taxon>
        <taxon>Bacilli</taxon>
        <taxon>Bacillales</taxon>
        <taxon>Paenibacillaceae</taxon>
        <taxon>Paenibacillus</taxon>
    </lineage>
</organism>
<reference evidence="2" key="1">
    <citation type="submission" date="2019-10" db="EMBL/GenBank/DDBJ databases">
        <title>Description of Paenibacillus glebae sp. nov.</title>
        <authorList>
            <person name="Carlier A."/>
            <person name="Qi S."/>
        </authorList>
    </citation>
    <scope>NUCLEOTIDE SEQUENCE</scope>
    <source>
        <strain evidence="2">LMG 31456</strain>
    </source>
</reference>
<keyword evidence="3" id="KW-1185">Reference proteome</keyword>
<evidence type="ECO:0000313" key="2">
    <source>
        <dbReference type="EMBL" id="NOU92013.1"/>
    </source>
</evidence>
<comment type="caution">
    <text evidence="2">The sequence shown here is derived from an EMBL/GenBank/DDBJ whole genome shotgun (WGS) entry which is preliminary data.</text>
</comment>
<keyword evidence="1" id="KW-0472">Membrane</keyword>
<dbReference type="AlphaFoldDB" id="A0A972GPV0"/>
<dbReference type="EMBL" id="WHOD01000009">
    <property type="protein sequence ID" value="NOU92013.1"/>
    <property type="molecule type" value="Genomic_DNA"/>
</dbReference>
<name>A0A972GPV0_9BACL</name>
<dbReference type="Proteomes" id="UP000641588">
    <property type="component" value="Unassembled WGS sequence"/>
</dbReference>
<keyword evidence="1" id="KW-1133">Transmembrane helix</keyword>